<protein>
    <submittedName>
        <fullName evidence="2">CYTH domain-containing protein</fullName>
    </submittedName>
</protein>
<dbReference type="PANTHER" id="PTHR39569">
    <property type="entry name" value="INORGANIC TRIPHOSPHATASE"/>
    <property type="match status" value="1"/>
</dbReference>
<dbReference type="Pfam" id="PF01928">
    <property type="entry name" value="CYTH"/>
    <property type="match status" value="1"/>
</dbReference>
<feature type="domain" description="CYTH" evidence="1">
    <location>
        <begin position="11"/>
        <end position="218"/>
    </location>
</feature>
<evidence type="ECO:0000313" key="3">
    <source>
        <dbReference type="Proteomes" id="UP001629214"/>
    </source>
</evidence>
<dbReference type="RefSeq" id="WP_408168707.1">
    <property type="nucleotide sequence ID" value="NZ_JAQQFR010000009.1"/>
</dbReference>
<dbReference type="SMART" id="SM01118">
    <property type="entry name" value="CYTH"/>
    <property type="match status" value="1"/>
</dbReference>
<evidence type="ECO:0000313" key="2">
    <source>
        <dbReference type="EMBL" id="MFL9879639.1"/>
    </source>
</evidence>
<gene>
    <name evidence="2" type="ORF">PQR63_14665</name>
</gene>
<dbReference type="InterPro" id="IPR039013">
    <property type="entry name" value="YgiF"/>
</dbReference>
<name>A0ABW8Z953_9BURK</name>
<dbReference type="InterPro" id="IPR023577">
    <property type="entry name" value="CYTH_domain"/>
</dbReference>
<evidence type="ECO:0000259" key="1">
    <source>
        <dbReference type="PROSITE" id="PS51707"/>
    </source>
</evidence>
<dbReference type="Proteomes" id="UP001629214">
    <property type="component" value="Unassembled WGS sequence"/>
</dbReference>
<keyword evidence="3" id="KW-1185">Reference proteome</keyword>
<sequence length="223" mass="24710">MLSEIAVKLPTMEIELKLSIAPGDVDAFNQLPLLREYSSGAPELQGLFSIYVDTPALHLKKHRSALRVRKVGDKWLQTYKGGGRVDAGLHQRHEWECEVPGPEIDLDSLLPLVDNPAAREALEAPHLAEQLREVFTTSFLRTIWMLNLPQDTVVELALDQGFVSAGVRSEALCEIELELKSGQTEVLLAFSESLRQAITLEPSNISKAQRGFALRFPEGDSAL</sequence>
<reference evidence="2 3" key="1">
    <citation type="journal article" date="2024" name="Chem. Sci.">
        <title>Discovery of megapolipeptins by genome mining of a Burkholderiales bacteria collection.</title>
        <authorList>
            <person name="Paulo B.S."/>
            <person name="Recchia M.J.J."/>
            <person name="Lee S."/>
            <person name="Fergusson C.H."/>
            <person name="Romanowski S.B."/>
            <person name="Hernandez A."/>
            <person name="Krull N."/>
            <person name="Liu D.Y."/>
            <person name="Cavanagh H."/>
            <person name="Bos A."/>
            <person name="Gray C.A."/>
            <person name="Murphy B.T."/>
            <person name="Linington R.G."/>
            <person name="Eustaquio A.S."/>
        </authorList>
    </citation>
    <scope>NUCLEOTIDE SEQUENCE [LARGE SCALE GENOMIC DNA]</scope>
    <source>
        <strain evidence="2 3">RL21-008-BIB-B</strain>
    </source>
</reference>
<proteinExistence type="predicted"/>
<dbReference type="SUPFAM" id="SSF55154">
    <property type="entry name" value="CYTH-like phosphatases"/>
    <property type="match status" value="1"/>
</dbReference>
<accession>A0ABW8Z953</accession>
<dbReference type="PANTHER" id="PTHR39569:SF1">
    <property type="entry name" value="INORGANIC TRIPHOSPHATASE"/>
    <property type="match status" value="1"/>
</dbReference>
<dbReference type="Gene3D" id="2.40.320.10">
    <property type="entry name" value="Hypothetical Protein Pfu-838710-001"/>
    <property type="match status" value="1"/>
</dbReference>
<dbReference type="InterPro" id="IPR033469">
    <property type="entry name" value="CYTH-like_dom_sf"/>
</dbReference>
<dbReference type="PROSITE" id="PS51707">
    <property type="entry name" value="CYTH"/>
    <property type="match status" value="1"/>
</dbReference>
<organism evidence="2 3">
    <name type="scientific">Herbaspirillum rhizosphaerae</name>
    <dbReference type="NCBI Taxonomy" id="346179"/>
    <lineage>
        <taxon>Bacteria</taxon>
        <taxon>Pseudomonadati</taxon>
        <taxon>Pseudomonadota</taxon>
        <taxon>Betaproteobacteria</taxon>
        <taxon>Burkholderiales</taxon>
        <taxon>Oxalobacteraceae</taxon>
        <taxon>Herbaspirillum</taxon>
    </lineage>
</organism>
<comment type="caution">
    <text evidence="2">The sequence shown here is derived from an EMBL/GenBank/DDBJ whole genome shotgun (WGS) entry which is preliminary data.</text>
</comment>
<dbReference type="EMBL" id="JAQQFR010000009">
    <property type="protein sequence ID" value="MFL9879639.1"/>
    <property type="molecule type" value="Genomic_DNA"/>
</dbReference>
<dbReference type="CDD" id="cd07756">
    <property type="entry name" value="CYTH-like_Pase_CHAD"/>
    <property type="match status" value="1"/>
</dbReference>